<evidence type="ECO:0000313" key="1">
    <source>
        <dbReference type="EMBL" id="RFU35762.1"/>
    </source>
</evidence>
<gene>
    <name evidence="1" type="ORF">B7463_g549</name>
</gene>
<dbReference type="Proteomes" id="UP000258309">
    <property type="component" value="Unassembled WGS sequence"/>
</dbReference>
<organism evidence="1 2">
    <name type="scientific">Scytalidium lignicola</name>
    <name type="common">Hyphomycete</name>
    <dbReference type="NCBI Taxonomy" id="5539"/>
    <lineage>
        <taxon>Eukaryota</taxon>
        <taxon>Fungi</taxon>
        <taxon>Dikarya</taxon>
        <taxon>Ascomycota</taxon>
        <taxon>Pezizomycotina</taxon>
        <taxon>Leotiomycetes</taxon>
        <taxon>Leotiomycetes incertae sedis</taxon>
        <taxon>Scytalidium</taxon>
    </lineage>
</organism>
<evidence type="ECO:0000313" key="2">
    <source>
        <dbReference type="Proteomes" id="UP000258309"/>
    </source>
</evidence>
<keyword evidence="2" id="KW-1185">Reference proteome</keyword>
<feature type="non-terminal residue" evidence="1">
    <location>
        <position position="132"/>
    </location>
</feature>
<comment type="caution">
    <text evidence="1">The sequence shown here is derived from an EMBL/GenBank/DDBJ whole genome shotgun (WGS) entry which is preliminary data.</text>
</comment>
<feature type="non-terminal residue" evidence="1">
    <location>
        <position position="1"/>
    </location>
</feature>
<sequence length="132" mass="14274">MGFAHGVVPTGTVKASYTGQVETEHYVCLSAPCQAFTLQSSAGEGIFKLSHLLPNVAFVAFEARGVSKLMEDPSSIMEADSKAIQHADEMPVSETTEKVDRAVLNQRAKQADETDHQEKILSALGLHYKALL</sequence>
<protein>
    <submittedName>
        <fullName evidence="1">Uncharacterized protein</fullName>
    </submittedName>
</protein>
<dbReference type="EMBL" id="NCSJ02000005">
    <property type="protein sequence ID" value="RFU35762.1"/>
    <property type="molecule type" value="Genomic_DNA"/>
</dbReference>
<dbReference type="AlphaFoldDB" id="A0A3E2HR46"/>
<accession>A0A3E2HR46</accession>
<name>A0A3E2HR46_SCYLI</name>
<proteinExistence type="predicted"/>
<reference evidence="1 2" key="1">
    <citation type="submission" date="2018-05" db="EMBL/GenBank/DDBJ databases">
        <title>Draft genome sequence of Scytalidium lignicola DSM 105466, a ubiquitous saprotrophic fungus.</title>
        <authorList>
            <person name="Buettner E."/>
            <person name="Gebauer A.M."/>
            <person name="Hofrichter M."/>
            <person name="Liers C."/>
            <person name="Kellner H."/>
        </authorList>
    </citation>
    <scope>NUCLEOTIDE SEQUENCE [LARGE SCALE GENOMIC DNA]</scope>
    <source>
        <strain evidence="1 2">DSM 105466</strain>
    </source>
</reference>